<keyword evidence="7" id="KW-0865">Zymogen</keyword>
<feature type="active site" evidence="10">
    <location>
        <position position="97"/>
    </location>
</feature>
<evidence type="ECO:0000256" key="3">
    <source>
        <dbReference type="ARBA" id="ARBA00022729"/>
    </source>
</evidence>
<reference evidence="13 14" key="1">
    <citation type="journal article" date="2007" name="Science">
        <title>Sea anemone genome reveals ancestral eumetazoan gene repertoire and genomic organization.</title>
        <authorList>
            <person name="Putnam N.H."/>
            <person name="Srivastava M."/>
            <person name="Hellsten U."/>
            <person name="Dirks B."/>
            <person name="Chapman J."/>
            <person name="Salamov A."/>
            <person name="Terry A."/>
            <person name="Shapiro H."/>
            <person name="Lindquist E."/>
            <person name="Kapitonov V.V."/>
            <person name="Jurka J."/>
            <person name="Genikhovich G."/>
            <person name="Grigoriev I.V."/>
            <person name="Lucas S.M."/>
            <person name="Steele R.E."/>
            <person name="Finnerty J.R."/>
            <person name="Technau U."/>
            <person name="Martindale M.Q."/>
            <person name="Rokhsar D.S."/>
        </authorList>
    </citation>
    <scope>NUCLEOTIDE SEQUENCE [LARGE SCALE GENOMIC DNA]</scope>
    <source>
        <strain evidence="14">CH2 X CH6</strain>
    </source>
</reference>
<evidence type="ECO:0000256" key="10">
    <source>
        <dbReference type="PROSITE-ProRule" id="PRU01211"/>
    </source>
</evidence>
<dbReference type="InterPro" id="IPR024079">
    <property type="entry name" value="MetalloPept_cat_dom_sf"/>
</dbReference>
<dbReference type="PRINTS" id="PR00480">
    <property type="entry name" value="ASTACIN"/>
</dbReference>
<feature type="non-terminal residue" evidence="13">
    <location>
        <position position="1"/>
    </location>
</feature>
<keyword evidence="3" id="KW-0732">Signal</keyword>
<keyword evidence="8" id="KW-1015">Disulfide bond</keyword>
<accession>A7S1T1</accession>
<feature type="binding site" evidence="10">
    <location>
        <position position="96"/>
    </location>
    <ligand>
        <name>Zn(2+)</name>
        <dbReference type="ChEBI" id="CHEBI:29105"/>
        <note>catalytic</note>
    </ligand>
</feature>
<evidence type="ECO:0000256" key="4">
    <source>
        <dbReference type="ARBA" id="ARBA00022801"/>
    </source>
</evidence>
<keyword evidence="4 10" id="KW-0378">Hydrolase</keyword>
<dbReference type="GO" id="GO:0004222">
    <property type="term" value="F:metalloendopeptidase activity"/>
    <property type="evidence" value="ECO:0000318"/>
    <property type="project" value="GO_Central"/>
</dbReference>
<proteinExistence type="predicted"/>
<keyword evidence="1 10" id="KW-0645">Protease</keyword>
<dbReference type="PhylomeDB" id="A7S1T1"/>
<dbReference type="InterPro" id="IPR001506">
    <property type="entry name" value="Peptidase_M12A"/>
</dbReference>
<dbReference type="GO" id="GO:0008270">
    <property type="term" value="F:zinc ion binding"/>
    <property type="evidence" value="ECO:0007669"/>
    <property type="project" value="UniProtKB-UniRule"/>
</dbReference>
<dbReference type="EMBL" id="DS469565">
    <property type="protein sequence ID" value="EDO42421.1"/>
    <property type="molecule type" value="Genomic_DNA"/>
</dbReference>
<keyword evidence="2 10" id="KW-0479">Metal-binding</keyword>
<organism evidence="13 14">
    <name type="scientific">Nematostella vectensis</name>
    <name type="common">Starlet sea anemone</name>
    <dbReference type="NCBI Taxonomy" id="45351"/>
    <lineage>
        <taxon>Eukaryota</taxon>
        <taxon>Metazoa</taxon>
        <taxon>Cnidaria</taxon>
        <taxon>Anthozoa</taxon>
        <taxon>Hexacorallia</taxon>
        <taxon>Actiniaria</taxon>
        <taxon>Edwardsiidae</taxon>
        <taxon>Nematostella</taxon>
    </lineage>
</organism>
<dbReference type="FunCoup" id="A7S1T1">
    <property type="interactions" value="1"/>
</dbReference>
<dbReference type="GO" id="GO:0005615">
    <property type="term" value="C:extracellular space"/>
    <property type="evidence" value="ECO:0000318"/>
    <property type="project" value="GO_Central"/>
</dbReference>
<keyword evidence="9" id="KW-0325">Glycoprotein</keyword>
<dbReference type="Gene3D" id="3.40.390.10">
    <property type="entry name" value="Collagenase (Catalytic Domain)"/>
    <property type="match status" value="1"/>
</dbReference>
<dbReference type="eggNOG" id="KOG3714">
    <property type="taxonomic scope" value="Eukaryota"/>
</dbReference>
<dbReference type="OMA" id="HINTCIR"/>
<feature type="binding site" evidence="10">
    <location>
        <position position="106"/>
    </location>
    <ligand>
        <name>Zn(2+)</name>
        <dbReference type="ChEBI" id="CHEBI:29105"/>
        <note>catalytic</note>
    </ligand>
</feature>
<protein>
    <recommendedName>
        <fullName evidence="11">Metalloendopeptidase</fullName>
        <ecNumber evidence="11">3.4.24.-</ecNumber>
    </recommendedName>
</protein>
<dbReference type="Pfam" id="PF01400">
    <property type="entry name" value="Astacin"/>
    <property type="match status" value="1"/>
</dbReference>
<dbReference type="PANTHER" id="PTHR10127:SF873">
    <property type="entry name" value="METALLOENDOPEPTIDASE"/>
    <property type="match status" value="1"/>
</dbReference>
<dbReference type="KEGG" id="nve:5514284"/>
<comment type="caution">
    <text evidence="10">Lacks conserved residue(s) required for the propagation of feature annotation.</text>
</comment>
<dbReference type="MEROPS" id="M12.A41"/>
<dbReference type="InterPro" id="IPR006026">
    <property type="entry name" value="Peptidase_Metallo"/>
</dbReference>
<feature type="domain" description="Peptidase M12A" evidence="12">
    <location>
        <begin position="1"/>
        <end position="198"/>
    </location>
</feature>
<evidence type="ECO:0000259" key="12">
    <source>
        <dbReference type="PROSITE" id="PS51864"/>
    </source>
</evidence>
<dbReference type="OrthoDB" id="6380398at2759"/>
<dbReference type="SMART" id="SM00235">
    <property type="entry name" value="ZnMc"/>
    <property type="match status" value="1"/>
</dbReference>
<evidence type="ECO:0000256" key="1">
    <source>
        <dbReference type="ARBA" id="ARBA00022670"/>
    </source>
</evidence>
<name>A7S1T1_NEMVE</name>
<evidence type="ECO:0000256" key="8">
    <source>
        <dbReference type="ARBA" id="ARBA00023157"/>
    </source>
</evidence>
<comment type="cofactor">
    <cofactor evidence="10 11">
        <name>Zn(2+)</name>
        <dbReference type="ChEBI" id="CHEBI:29105"/>
    </cofactor>
    <text evidence="10 11">Binds 1 zinc ion per subunit.</text>
</comment>
<evidence type="ECO:0000256" key="5">
    <source>
        <dbReference type="ARBA" id="ARBA00022833"/>
    </source>
</evidence>
<dbReference type="EC" id="3.4.24.-" evidence="11"/>
<keyword evidence="14" id="KW-1185">Reference proteome</keyword>
<evidence type="ECO:0000256" key="2">
    <source>
        <dbReference type="ARBA" id="ARBA00022723"/>
    </source>
</evidence>
<dbReference type="InParanoid" id="A7S1T1"/>
<dbReference type="Proteomes" id="UP000001593">
    <property type="component" value="Unassembled WGS sequence"/>
</dbReference>
<feature type="binding site" evidence="10">
    <location>
        <position position="100"/>
    </location>
    <ligand>
        <name>Zn(2+)</name>
        <dbReference type="ChEBI" id="CHEBI:29105"/>
        <note>catalytic</note>
    </ligand>
</feature>
<dbReference type="InterPro" id="IPR034035">
    <property type="entry name" value="Astacin-like_dom"/>
</dbReference>
<dbReference type="PANTHER" id="PTHR10127">
    <property type="entry name" value="DISCOIDIN, CUB, EGF, LAMININ , AND ZINC METALLOPROTEASE DOMAIN CONTAINING"/>
    <property type="match status" value="1"/>
</dbReference>
<sequence length="199" mass="22344">EGARGSITQKLWPGGVVVYELDPRFERSSRAMEKLTQAISDYEKYTCIRFRKKTANDNDYVYIKDRGGCRSHVGRKGGKQYLSLSSGCWHKGTIIHELGHALGFFHEQTRPDRDDYVTILFENIRLGMASNFMKHSAGEVDSLGTPYDYGSIMHYGPKIFSANGKPTIVAKKPGVKFGQRDGLSPIDIKQVNLLYKCSG</sequence>
<evidence type="ECO:0000313" key="13">
    <source>
        <dbReference type="EMBL" id="EDO42421.1"/>
    </source>
</evidence>
<dbReference type="HOGENOM" id="CLU_017286_4_0_1"/>
<dbReference type="CDD" id="cd04280">
    <property type="entry name" value="ZnMc_astacin_like"/>
    <property type="match status" value="1"/>
</dbReference>
<keyword evidence="6 10" id="KW-0482">Metalloprotease</keyword>
<evidence type="ECO:0000313" key="14">
    <source>
        <dbReference type="Proteomes" id="UP000001593"/>
    </source>
</evidence>
<evidence type="ECO:0000256" key="9">
    <source>
        <dbReference type="ARBA" id="ARBA00023180"/>
    </source>
</evidence>
<dbReference type="SUPFAM" id="SSF55486">
    <property type="entry name" value="Metalloproteases ('zincins'), catalytic domain"/>
    <property type="match status" value="1"/>
</dbReference>
<dbReference type="PROSITE" id="PS51864">
    <property type="entry name" value="ASTACIN"/>
    <property type="match status" value="1"/>
</dbReference>
<gene>
    <name evidence="13" type="ORF">NEMVEDRAFT_v1g63052</name>
</gene>
<evidence type="ECO:0000256" key="11">
    <source>
        <dbReference type="RuleBase" id="RU361183"/>
    </source>
</evidence>
<dbReference type="GO" id="GO:0006508">
    <property type="term" value="P:proteolysis"/>
    <property type="evidence" value="ECO:0007669"/>
    <property type="project" value="UniProtKB-KW"/>
</dbReference>
<keyword evidence="5 10" id="KW-0862">Zinc</keyword>
<dbReference type="STRING" id="45351.A7S1T1"/>
<evidence type="ECO:0000256" key="7">
    <source>
        <dbReference type="ARBA" id="ARBA00023145"/>
    </source>
</evidence>
<dbReference type="FunFam" id="3.40.390.10:FF:000015">
    <property type="entry name" value="Meprin A subunit"/>
    <property type="match status" value="1"/>
</dbReference>
<evidence type="ECO:0000256" key="6">
    <source>
        <dbReference type="ARBA" id="ARBA00023049"/>
    </source>
</evidence>
<feature type="non-terminal residue" evidence="13">
    <location>
        <position position="199"/>
    </location>
</feature>
<dbReference type="AlphaFoldDB" id="A7S1T1"/>